<evidence type="ECO:0000313" key="8">
    <source>
        <dbReference type="Proteomes" id="UP000278807"/>
    </source>
</evidence>
<dbReference type="PANTHER" id="PTHR12191:SF37">
    <property type="entry name" value="ZINC TRANSPORTER FOI"/>
    <property type="match status" value="1"/>
</dbReference>
<dbReference type="STRING" id="102285.A0A0R3TT66"/>
<comment type="similarity">
    <text evidence="2">Belongs to the ZIP transporter (TC 2.A.5) family.</text>
</comment>
<evidence type="ECO:0000256" key="2">
    <source>
        <dbReference type="ARBA" id="ARBA00006939"/>
    </source>
</evidence>
<name>A0A0R3TT66_RODNA</name>
<feature type="transmembrane region" description="Helical" evidence="6">
    <location>
        <begin position="206"/>
        <end position="230"/>
    </location>
</feature>
<protein>
    <submittedName>
        <fullName evidence="9">Zinc transporter ZIP8</fullName>
    </submittedName>
</protein>
<sequence>MASPFLFLTTTGSASALFRHWTLVIVLTSLLLTENLNYFAVNAEPSMILHAVSNEFSRDPFTNAIGSITVSQLHNITLKPNPLVKVPLKNVPKIADNVALLTFFSPNDSASDNFVIEIYNPPSSKIQNLGQTILYSFLCVTLTNLCAVTGFICIPIKRSKHFPILLNFMMSLAVSALLATSILVLVPEAMRMVELPLEFGGQGRTYLYKMGCVAAGVFFFFILEYILLILPRLFRWDSSSDSDIRTDESSKNDNDNSNPDISMIGRAALENSFSSSSINISQRSETILRGRKSRCCAYFTHEKFSQIAPVAWMILFGDSFHNLMDGMTIAVGFTESPHIGIALTLSILFEELPHELGDFAILISSGFSIRAAICANFLSACSAYIGLVIGLVIGEVSTGALYVFAICGGFFLYISLSDMLPELRESLEVKEKKKENSIWLFLIQCLGLLTGFGCVLGVTLASDHIAF</sequence>
<dbReference type="PANTHER" id="PTHR12191">
    <property type="entry name" value="SOLUTE CARRIER FAMILY 39"/>
    <property type="match status" value="1"/>
</dbReference>
<dbReference type="GO" id="GO:0030003">
    <property type="term" value="P:intracellular monoatomic cation homeostasis"/>
    <property type="evidence" value="ECO:0007669"/>
    <property type="project" value="TreeGrafter"/>
</dbReference>
<keyword evidence="3 6" id="KW-0812">Transmembrane</keyword>
<dbReference type="EMBL" id="UZAE01013270">
    <property type="protein sequence ID" value="VDO09020.1"/>
    <property type="molecule type" value="Genomic_DNA"/>
</dbReference>
<dbReference type="GO" id="GO:0005385">
    <property type="term" value="F:zinc ion transmembrane transporter activity"/>
    <property type="evidence" value="ECO:0007669"/>
    <property type="project" value="TreeGrafter"/>
</dbReference>
<keyword evidence="5 6" id="KW-0472">Membrane</keyword>
<dbReference type="GO" id="GO:0071578">
    <property type="term" value="P:zinc ion import across plasma membrane"/>
    <property type="evidence" value="ECO:0007669"/>
    <property type="project" value="TreeGrafter"/>
</dbReference>
<evidence type="ECO:0000313" key="7">
    <source>
        <dbReference type="EMBL" id="VDO09020.1"/>
    </source>
</evidence>
<feature type="transmembrane region" description="Helical" evidence="6">
    <location>
        <begin position="437"/>
        <end position="461"/>
    </location>
</feature>
<evidence type="ECO:0000256" key="4">
    <source>
        <dbReference type="ARBA" id="ARBA00022989"/>
    </source>
</evidence>
<dbReference type="WBParaSite" id="HNAJ_0001088701-mRNA-1">
    <property type="protein sequence ID" value="HNAJ_0001088701-mRNA-1"/>
    <property type="gene ID" value="HNAJ_0001088701"/>
</dbReference>
<organism evidence="9">
    <name type="scientific">Rodentolepis nana</name>
    <name type="common">Dwarf tapeworm</name>
    <name type="synonym">Hymenolepis nana</name>
    <dbReference type="NCBI Taxonomy" id="102285"/>
    <lineage>
        <taxon>Eukaryota</taxon>
        <taxon>Metazoa</taxon>
        <taxon>Spiralia</taxon>
        <taxon>Lophotrochozoa</taxon>
        <taxon>Platyhelminthes</taxon>
        <taxon>Cestoda</taxon>
        <taxon>Eucestoda</taxon>
        <taxon>Cyclophyllidea</taxon>
        <taxon>Hymenolepididae</taxon>
        <taxon>Rodentolepis</taxon>
    </lineage>
</organism>
<dbReference type="GO" id="GO:0140410">
    <property type="term" value="F:monoatomic cation:bicarbonate symporter activity"/>
    <property type="evidence" value="ECO:0007669"/>
    <property type="project" value="TreeGrafter"/>
</dbReference>
<proteinExistence type="inferred from homology"/>
<dbReference type="InterPro" id="IPR050799">
    <property type="entry name" value="ZIP_Transporter"/>
</dbReference>
<dbReference type="InterPro" id="IPR003689">
    <property type="entry name" value="ZIP"/>
</dbReference>
<evidence type="ECO:0000256" key="6">
    <source>
        <dbReference type="SAM" id="Phobius"/>
    </source>
</evidence>
<evidence type="ECO:0000256" key="5">
    <source>
        <dbReference type="ARBA" id="ARBA00023136"/>
    </source>
</evidence>
<feature type="transmembrane region" description="Helical" evidence="6">
    <location>
        <begin position="164"/>
        <end position="186"/>
    </location>
</feature>
<evidence type="ECO:0000313" key="9">
    <source>
        <dbReference type="WBParaSite" id="HNAJ_0001088701-mRNA-1"/>
    </source>
</evidence>
<comment type="subcellular location">
    <subcellularLocation>
        <location evidence="1">Membrane</location>
        <topology evidence="1">Multi-pass membrane protein</topology>
    </subcellularLocation>
</comment>
<feature type="transmembrane region" description="Helical" evidence="6">
    <location>
        <begin position="133"/>
        <end position="152"/>
    </location>
</feature>
<evidence type="ECO:0000256" key="3">
    <source>
        <dbReference type="ARBA" id="ARBA00022692"/>
    </source>
</evidence>
<dbReference type="Pfam" id="PF02535">
    <property type="entry name" value="Zip"/>
    <property type="match status" value="1"/>
</dbReference>
<keyword evidence="8" id="KW-1185">Reference proteome</keyword>
<dbReference type="OrthoDB" id="200954at2759"/>
<gene>
    <name evidence="7" type="ORF">HNAJ_LOCUS10881</name>
</gene>
<keyword evidence="4 6" id="KW-1133">Transmembrane helix</keyword>
<dbReference type="Proteomes" id="UP000278807">
    <property type="component" value="Unassembled WGS sequence"/>
</dbReference>
<feature type="transmembrane region" description="Helical" evidence="6">
    <location>
        <begin position="399"/>
        <end position="416"/>
    </location>
</feature>
<evidence type="ECO:0000256" key="1">
    <source>
        <dbReference type="ARBA" id="ARBA00004141"/>
    </source>
</evidence>
<reference evidence="7 8" key="2">
    <citation type="submission" date="2018-11" db="EMBL/GenBank/DDBJ databases">
        <authorList>
            <consortium name="Pathogen Informatics"/>
        </authorList>
    </citation>
    <scope>NUCLEOTIDE SEQUENCE [LARGE SCALE GENOMIC DNA]</scope>
</reference>
<accession>A0A0R3TT66</accession>
<dbReference type="GO" id="GO:0005886">
    <property type="term" value="C:plasma membrane"/>
    <property type="evidence" value="ECO:0007669"/>
    <property type="project" value="TreeGrafter"/>
</dbReference>
<feature type="transmembrane region" description="Helical" evidence="6">
    <location>
        <begin position="371"/>
        <end position="393"/>
    </location>
</feature>
<reference evidence="9" key="1">
    <citation type="submission" date="2017-02" db="UniProtKB">
        <authorList>
            <consortium name="WormBaseParasite"/>
        </authorList>
    </citation>
    <scope>IDENTIFICATION</scope>
</reference>
<dbReference type="AlphaFoldDB" id="A0A0R3TT66"/>